<evidence type="ECO:0000313" key="2">
    <source>
        <dbReference type="Proteomes" id="UP000887564"/>
    </source>
</evidence>
<proteinExistence type="predicted"/>
<accession>A0A914S748</accession>
<protein>
    <submittedName>
        <fullName evidence="3">Uncharacterized protein</fullName>
    </submittedName>
</protein>
<reference evidence="3" key="1">
    <citation type="submission" date="2022-11" db="UniProtKB">
        <authorList>
            <consortium name="WormBaseParasite"/>
        </authorList>
    </citation>
    <scope>IDENTIFICATION</scope>
</reference>
<name>A0A914S748_PAREQ</name>
<keyword evidence="2" id="KW-1185">Reference proteome</keyword>
<feature type="compositionally biased region" description="Basic and acidic residues" evidence="1">
    <location>
        <begin position="26"/>
        <end position="40"/>
    </location>
</feature>
<dbReference type="WBParaSite" id="PEQ_0001455301-mRNA-1">
    <property type="protein sequence ID" value="PEQ_0001455301-mRNA-1"/>
    <property type="gene ID" value="PEQ_0001455301"/>
</dbReference>
<evidence type="ECO:0000256" key="1">
    <source>
        <dbReference type="SAM" id="MobiDB-lite"/>
    </source>
</evidence>
<dbReference type="Proteomes" id="UP000887564">
    <property type="component" value="Unplaced"/>
</dbReference>
<sequence>MSPWAARESIGHSLARIRVSNVCKADSTRDPSDPAREEWPRGTGQRGRGIRGNFCPSKNCRRKCTEAGNPGGQGAVMRREGCPDVAFKAASQICPPGYQTCRERNSEPWTRIPEDSNPGEG</sequence>
<dbReference type="AlphaFoldDB" id="A0A914S748"/>
<organism evidence="2 3">
    <name type="scientific">Parascaris equorum</name>
    <name type="common">Equine roundworm</name>
    <dbReference type="NCBI Taxonomy" id="6256"/>
    <lineage>
        <taxon>Eukaryota</taxon>
        <taxon>Metazoa</taxon>
        <taxon>Ecdysozoa</taxon>
        <taxon>Nematoda</taxon>
        <taxon>Chromadorea</taxon>
        <taxon>Rhabditida</taxon>
        <taxon>Spirurina</taxon>
        <taxon>Ascaridomorpha</taxon>
        <taxon>Ascaridoidea</taxon>
        <taxon>Ascarididae</taxon>
        <taxon>Parascaris</taxon>
    </lineage>
</organism>
<feature type="region of interest" description="Disordered" evidence="1">
    <location>
        <begin position="23"/>
        <end position="52"/>
    </location>
</feature>
<evidence type="ECO:0000313" key="3">
    <source>
        <dbReference type="WBParaSite" id="PEQ_0001455301-mRNA-1"/>
    </source>
</evidence>